<dbReference type="Proteomes" id="UP001239782">
    <property type="component" value="Chromosome"/>
</dbReference>
<dbReference type="RefSeq" id="WP_309203201.1">
    <property type="nucleotide sequence ID" value="NZ_CP133548.1"/>
</dbReference>
<accession>A0AA51RUW4</accession>
<keyword evidence="2" id="KW-1185">Reference proteome</keyword>
<sequence length="101" mass="11405">MDIEQLLKAMTPEVYQNLKTAVELGKWADGTRLTEQQMDSAIQAIMIYDAEHHGDLDEPFRIRHDGTLRLGKSGATETLVNSQNIIMQNPVSDNKDEPTKH</sequence>
<protein>
    <submittedName>
        <fullName evidence="1">DUF1315 family protein</fullName>
    </submittedName>
</protein>
<dbReference type="InterPro" id="IPR009749">
    <property type="entry name" value="DUF1315"/>
</dbReference>
<dbReference type="Pfam" id="PF07023">
    <property type="entry name" value="DUF1315"/>
    <property type="match status" value="1"/>
</dbReference>
<evidence type="ECO:0000313" key="1">
    <source>
        <dbReference type="EMBL" id="WMS88020.1"/>
    </source>
</evidence>
<organism evidence="1 2">
    <name type="scientific">Pleionea litopenaei</name>
    <dbReference type="NCBI Taxonomy" id="3070815"/>
    <lineage>
        <taxon>Bacteria</taxon>
        <taxon>Pseudomonadati</taxon>
        <taxon>Pseudomonadota</taxon>
        <taxon>Gammaproteobacteria</taxon>
        <taxon>Oceanospirillales</taxon>
        <taxon>Pleioneaceae</taxon>
        <taxon>Pleionea</taxon>
    </lineage>
</organism>
<name>A0AA51RUW4_9GAMM</name>
<dbReference type="EMBL" id="CP133548">
    <property type="protein sequence ID" value="WMS88020.1"/>
    <property type="molecule type" value="Genomic_DNA"/>
</dbReference>
<evidence type="ECO:0000313" key="2">
    <source>
        <dbReference type="Proteomes" id="UP001239782"/>
    </source>
</evidence>
<gene>
    <name evidence="1" type="ORF">Q9312_03670</name>
</gene>
<proteinExistence type="predicted"/>
<dbReference type="AlphaFoldDB" id="A0AA51RUW4"/>
<dbReference type="KEGG" id="plei:Q9312_03670"/>
<reference evidence="1 2" key="1">
    <citation type="submission" date="2023-08" db="EMBL/GenBank/DDBJ databases">
        <title>Pleionea litopenaei sp. nov., isolated from stomach of juvenile Litopenaeus vannamei.</title>
        <authorList>
            <person name="Rho A.M."/>
            <person name="Hwang C.Y."/>
        </authorList>
    </citation>
    <scope>NUCLEOTIDE SEQUENCE [LARGE SCALE GENOMIC DNA]</scope>
    <source>
        <strain evidence="1 2">HL-JVS1</strain>
    </source>
</reference>